<feature type="domain" description="Protein kinase" evidence="6">
    <location>
        <begin position="268"/>
        <end position="524"/>
    </location>
</feature>
<dbReference type="Pfam" id="PF13672">
    <property type="entry name" value="PP2C_2"/>
    <property type="match status" value="1"/>
</dbReference>
<organism evidence="8 9">
    <name type="scientific">Candidatus Methylumidiphilus alinenensis</name>
    <dbReference type="NCBI Taxonomy" id="2202197"/>
    <lineage>
        <taxon>Bacteria</taxon>
        <taxon>Pseudomonadati</taxon>
        <taxon>Pseudomonadota</taxon>
        <taxon>Gammaproteobacteria</taxon>
        <taxon>Methylococcales</taxon>
        <taxon>Candidatus Methylumidiphilus</taxon>
    </lineage>
</organism>
<protein>
    <submittedName>
        <fullName evidence="8">Protein phosphatase</fullName>
    </submittedName>
</protein>
<dbReference type="InterPro" id="IPR036457">
    <property type="entry name" value="PPM-type-like_dom_sf"/>
</dbReference>
<dbReference type="InterPro" id="IPR008271">
    <property type="entry name" value="Ser/Thr_kinase_AS"/>
</dbReference>
<evidence type="ECO:0000256" key="3">
    <source>
        <dbReference type="ARBA" id="ARBA00022777"/>
    </source>
</evidence>
<dbReference type="PROSITE" id="PS51746">
    <property type="entry name" value="PPM_2"/>
    <property type="match status" value="1"/>
</dbReference>
<feature type="domain" description="PPM-type phosphatase" evidence="7">
    <location>
        <begin position="9"/>
        <end position="235"/>
    </location>
</feature>
<dbReference type="Proteomes" id="UP000249396">
    <property type="component" value="Unassembled WGS sequence"/>
</dbReference>
<dbReference type="SMART" id="SM00331">
    <property type="entry name" value="PP2C_SIG"/>
    <property type="match status" value="1"/>
</dbReference>
<dbReference type="SUPFAM" id="SSF56112">
    <property type="entry name" value="Protein kinase-like (PK-like)"/>
    <property type="match status" value="1"/>
</dbReference>
<dbReference type="Gene3D" id="3.60.40.10">
    <property type="entry name" value="PPM-type phosphatase domain"/>
    <property type="match status" value="1"/>
</dbReference>
<dbReference type="InterPro" id="IPR001932">
    <property type="entry name" value="PPM-type_phosphatase-like_dom"/>
</dbReference>
<evidence type="ECO:0000256" key="1">
    <source>
        <dbReference type="ARBA" id="ARBA00022679"/>
    </source>
</evidence>
<feature type="transmembrane region" description="Helical" evidence="5">
    <location>
        <begin position="547"/>
        <end position="569"/>
    </location>
</feature>
<evidence type="ECO:0000259" key="7">
    <source>
        <dbReference type="PROSITE" id="PS51746"/>
    </source>
</evidence>
<evidence type="ECO:0000256" key="5">
    <source>
        <dbReference type="SAM" id="Phobius"/>
    </source>
</evidence>
<dbReference type="PROSITE" id="PS50011">
    <property type="entry name" value="PROTEIN_KINASE_DOM"/>
    <property type="match status" value="1"/>
</dbReference>
<dbReference type="Gene3D" id="3.30.200.20">
    <property type="entry name" value="Phosphorylase Kinase, domain 1"/>
    <property type="match status" value="1"/>
</dbReference>
<name>A0A2W4SJU6_9GAMM</name>
<accession>A0A2W4SJU6</accession>
<evidence type="ECO:0000259" key="6">
    <source>
        <dbReference type="PROSITE" id="PS50011"/>
    </source>
</evidence>
<keyword evidence="5" id="KW-1133">Transmembrane helix</keyword>
<keyword evidence="2" id="KW-0547">Nucleotide-binding</keyword>
<gene>
    <name evidence="8" type="ORF">DM484_18045</name>
</gene>
<keyword evidence="4" id="KW-0067">ATP-binding</keyword>
<keyword evidence="5" id="KW-0812">Transmembrane</keyword>
<dbReference type="CDD" id="cd14014">
    <property type="entry name" value="STKc_PknB_like"/>
    <property type="match status" value="1"/>
</dbReference>
<reference evidence="8 9" key="1">
    <citation type="journal article" date="2018" name="Aquat. Microb. Ecol.">
        <title>Gammaproteobacterial methanotrophs dominate.</title>
        <authorList>
            <person name="Rissanen A.J."/>
            <person name="Saarenheimo J."/>
            <person name="Tiirola M."/>
            <person name="Peura S."/>
            <person name="Aalto S.L."/>
            <person name="Karvinen A."/>
            <person name="Nykanen H."/>
        </authorList>
    </citation>
    <scope>NUCLEOTIDE SEQUENCE [LARGE SCALE GENOMIC DNA]</scope>
    <source>
        <strain evidence="8">AMbin10</strain>
    </source>
</reference>
<keyword evidence="1" id="KW-0808">Transferase</keyword>
<sequence length="572" mass="63625">MNEPKLNIQAGFSSLQGRREDNQDFVSFTQPDSLDLGLHGIVAIVADGMGGMKGGRVAAEIAVRMFIEGFYSTSETLGVELAAAKSLDSANRWIHAVGQRDPELAGMATTFSALILRHRQAHLIHVGDSRIYRLRLGVLEKLTEDHTLKHPDMDHILYRAVGIENTLCAECVALPLEAHDRFLLCSDGLHAVLLENDLRKVLLERMSPEASAQTLSEMAFAKGSQDNITALVVDVISLPPPNRDVLQNFMGSLPLLELPKAGQSVDGYWLEKTISIGRYGSLFLAHDQLNQKQLVLKFPHPKLATEREYYHAFVREAWIGARVHSPWVAEVIETPPGRQSRLYTVMPYYAGKTLEQFIAHSSSVSLSVGIAIALPLCKAIHALHRLRIIHRDIKPDNILLLETSGLKLLDLGVARLPAWDEDINAPIPGTASYMAPEQFKGERGTVATDLFATGVTLFRLFAQGVYPYGEIEPFSTPRYHGRAKSLNHYRPDLPSWLDAVLARALAVDPKERYADIMELAYELENGLAKGGQIKPQKRSWYERNPLLFWKLFSLSLFGLLMVCAGKLVLLCK</sequence>
<dbReference type="AlphaFoldDB" id="A0A2W4SJU6"/>
<dbReference type="GO" id="GO:0005524">
    <property type="term" value="F:ATP binding"/>
    <property type="evidence" value="ECO:0007669"/>
    <property type="project" value="UniProtKB-KW"/>
</dbReference>
<dbReference type="Pfam" id="PF00069">
    <property type="entry name" value="Pkinase"/>
    <property type="match status" value="1"/>
</dbReference>
<dbReference type="PANTHER" id="PTHR43289">
    <property type="entry name" value="MITOGEN-ACTIVATED PROTEIN KINASE KINASE KINASE 20-RELATED"/>
    <property type="match status" value="1"/>
</dbReference>
<dbReference type="GO" id="GO:0004674">
    <property type="term" value="F:protein serine/threonine kinase activity"/>
    <property type="evidence" value="ECO:0007669"/>
    <property type="project" value="TreeGrafter"/>
</dbReference>
<dbReference type="PANTHER" id="PTHR43289:SF6">
    <property type="entry name" value="SERINE_THREONINE-PROTEIN KINASE NEKL-3"/>
    <property type="match status" value="1"/>
</dbReference>
<evidence type="ECO:0000256" key="4">
    <source>
        <dbReference type="ARBA" id="ARBA00022840"/>
    </source>
</evidence>
<evidence type="ECO:0000313" key="9">
    <source>
        <dbReference type="Proteomes" id="UP000249396"/>
    </source>
</evidence>
<dbReference type="EMBL" id="QJPH01000378">
    <property type="protein sequence ID" value="PZN75720.1"/>
    <property type="molecule type" value="Genomic_DNA"/>
</dbReference>
<keyword evidence="3" id="KW-0418">Kinase</keyword>
<dbReference type="SMART" id="SM00220">
    <property type="entry name" value="S_TKc"/>
    <property type="match status" value="1"/>
</dbReference>
<comment type="caution">
    <text evidence="8">The sequence shown here is derived from an EMBL/GenBank/DDBJ whole genome shotgun (WGS) entry which is preliminary data.</text>
</comment>
<proteinExistence type="predicted"/>
<evidence type="ECO:0000256" key="2">
    <source>
        <dbReference type="ARBA" id="ARBA00022741"/>
    </source>
</evidence>
<dbReference type="Gene3D" id="1.10.510.10">
    <property type="entry name" value="Transferase(Phosphotransferase) domain 1"/>
    <property type="match status" value="1"/>
</dbReference>
<dbReference type="SMART" id="SM00332">
    <property type="entry name" value="PP2Cc"/>
    <property type="match status" value="1"/>
</dbReference>
<evidence type="ECO:0000313" key="8">
    <source>
        <dbReference type="EMBL" id="PZN75720.1"/>
    </source>
</evidence>
<dbReference type="SUPFAM" id="SSF81606">
    <property type="entry name" value="PP2C-like"/>
    <property type="match status" value="1"/>
</dbReference>
<keyword evidence="5" id="KW-0472">Membrane</keyword>
<dbReference type="PROSITE" id="PS00108">
    <property type="entry name" value="PROTEIN_KINASE_ST"/>
    <property type="match status" value="1"/>
</dbReference>
<dbReference type="CDD" id="cd00143">
    <property type="entry name" value="PP2Cc"/>
    <property type="match status" value="1"/>
</dbReference>
<dbReference type="InterPro" id="IPR011009">
    <property type="entry name" value="Kinase-like_dom_sf"/>
</dbReference>
<dbReference type="InterPro" id="IPR000719">
    <property type="entry name" value="Prot_kinase_dom"/>
</dbReference>